<evidence type="ECO:0000313" key="1">
    <source>
        <dbReference type="EMBL" id="GAA4367463.1"/>
    </source>
</evidence>
<accession>A0ABP8IRD4</accession>
<organism evidence="1 2">
    <name type="scientific">Hymenobacter saemangeumensis</name>
    <dbReference type="NCBI Taxonomy" id="1084522"/>
    <lineage>
        <taxon>Bacteria</taxon>
        <taxon>Pseudomonadati</taxon>
        <taxon>Bacteroidota</taxon>
        <taxon>Cytophagia</taxon>
        <taxon>Cytophagales</taxon>
        <taxon>Hymenobacteraceae</taxon>
        <taxon>Hymenobacter</taxon>
    </lineage>
</organism>
<name>A0ABP8IRD4_9BACT</name>
<gene>
    <name evidence="1" type="ORF">GCM10023185_39350</name>
</gene>
<comment type="caution">
    <text evidence="1">The sequence shown here is derived from an EMBL/GenBank/DDBJ whole genome shotgun (WGS) entry which is preliminary data.</text>
</comment>
<reference evidence="2" key="1">
    <citation type="journal article" date="2019" name="Int. J. Syst. Evol. Microbiol.">
        <title>The Global Catalogue of Microorganisms (GCM) 10K type strain sequencing project: providing services to taxonomists for standard genome sequencing and annotation.</title>
        <authorList>
            <consortium name="The Broad Institute Genomics Platform"/>
            <consortium name="The Broad Institute Genome Sequencing Center for Infectious Disease"/>
            <person name="Wu L."/>
            <person name="Ma J."/>
        </authorList>
    </citation>
    <scope>NUCLEOTIDE SEQUENCE [LARGE SCALE GENOMIC DNA]</scope>
    <source>
        <strain evidence="2">JCM 17923</strain>
    </source>
</reference>
<dbReference type="Proteomes" id="UP001501153">
    <property type="component" value="Unassembled WGS sequence"/>
</dbReference>
<keyword evidence="2" id="KW-1185">Reference proteome</keyword>
<dbReference type="EMBL" id="BAABGZ010000078">
    <property type="protein sequence ID" value="GAA4367463.1"/>
    <property type="molecule type" value="Genomic_DNA"/>
</dbReference>
<protein>
    <submittedName>
        <fullName evidence="1">Uncharacterized protein</fullName>
    </submittedName>
</protein>
<dbReference type="RefSeq" id="WP_345237849.1">
    <property type="nucleotide sequence ID" value="NZ_BAABGZ010000078.1"/>
</dbReference>
<evidence type="ECO:0000313" key="2">
    <source>
        <dbReference type="Proteomes" id="UP001501153"/>
    </source>
</evidence>
<proteinExistence type="predicted"/>
<sequence length="55" mass="6062">MDALQLAKLTGFFHNATLDAVSNDPDFESITNEQSFNVAMENAAELETALVRWSS</sequence>